<organism evidence="2">
    <name type="scientific">uncultured Nocardioidaceae bacterium</name>
    <dbReference type="NCBI Taxonomy" id="253824"/>
    <lineage>
        <taxon>Bacteria</taxon>
        <taxon>Bacillati</taxon>
        <taxon>Actinomycetota</taxon>
        <taxon>Actinomycetes</taxon>
        <taxon>Propionibacteriales</taxon>
        <taxon>Nocardioidaceae</taxon>
        <taxon>environmental samples</taxon>
    </lineage>
</organism>
<dbReference type="AlphaFoldDB" id="A0A6J4MN36"/>
<feature type="compositionally biased region" description="Basic residues" evidence="1">
    <location>
        <begin position="1"/>
        <end position="11"/>
    </location>
</feature>
<feature type="compositionally biased region" description="Gly residues" evidence="1">
    <location>
        <begin position="77"/>
        <end position="87"/>
    </location>
</feature>
<name>A0A6J4MN36_9ACTN</name>
<feature type="compositionally biased region" description="Basic residues" evidence="1">
    <location>
        <begin position="179"/>
        <end position="204"/>
    </location>
</feature>
<proteinExistence type="predicted"/>
<sequence length="248" mass="26079">DRAPPGRRRSAVRLDVPGVAPRRPSRHRDGLPVPAGAQGVPLRGGHVAGVGVVRADVLRARHRRTAARGEEHQLPGGPAGTSPGGARAGRAEDPRGAPRPGRQGGLQLAVQHRQRLRDASAGGGAGGEPGPVRAVGRREHVGVTIRIPGARSLRHDAGALACHVPLIDPHRPAGGAQGKPHRDRRALRRPRRGPFLRPRGHRPTGQREPCPDTSPARGVASPSVGILRRERRQTPCAARKGPAVGDDL</sequence>
<feature type="non-terminal residue" evidence="2">
    <location>
        <position position="248"/>
    </location>
</feature>
<feature type="non-terminal residue" evidence="2">
    <location>
        <position position="1"/>
    </location>
</feature>
<feature type="region of interest" description="Disordered" evidence="1">
    <location>
        <begin position="168"/>
        <end position="248"/>
    </location>
</feature>
<gene>
    <name evidence="2" type="ORF">AVDCRST_MAG34-2679</name>
</gene>
<feature type="region of interest" description="Disordered" evidence="1">
    <location>
        <begin position="1"/>
        <end position="44"/>
    </location>
</feature>
<reference evidence="2" key="1">
    <citation type="submission" date="2020-02" db="EMBL/GenBank/DDBJ databases">
        <authorList>
            <person name="Meier V. D."/>
        </authorList>
    </citation>
    <scope>NUCLEOTIDE SEQUENCE</scope>
    <source>
        <strain evidence="2">AVDCRST_MAG34</strain>
    </source>
</reference>
<dbReference type="EMBL" id="CADCUI010000075">
    <property type="protein sequence ID" value="CAA9364113.1"/>
    <property type="molecule type" value="Genomic_DNA"/>
</dbReference>
<feature type="region of interest" description="Disordered" evidence="1">
    <location>
        <begin position="61"/>
        <end position="134"/>
    </location>
</feature>
<accession>A0A6J4MN36</accession>
<evidence type="ECO:0000313" key="2">
    <source>
        <dbReference type="EMBL" id="CAA9364113.1"/>
    </source>
</evidence>
<evidence type="ECO:0000256" key="1">
    <source>
        <dbReference type="SAM" id="MobiDB-lite"/>
    </source>
</evidence>
<protein>
    <submittedName>
        <fullName evidence="2">Uncharacterized protein</fullName>
    </submittedName>
</protein>